<evidence type="ECO:0000256" key="1">
    <source>
        <dbReference type="SAM" id="Phobius"/>
    </source>
</evidence>
<feature type="non-terminal residue" evidence="2">
    <location>
        <position position="190"/>
    </location>
</feature>
<dbReference type="GO" id="GO:0005886">
    <property type="term" value="C:plasma membrane"/>
    <property type="evidence" value="ECO:0007669"/>
    <property type="project" value="TreeGrafter"/>
</dbReference>
<accession>A0A0P9Q9X5</accession>
<dbReference type="PANTHER" id="PTHR32063">
    <property type="match status" value="1"/>
</dbReference>
<dbReference type="Pfam" id="PF00873">
    <property type="entry name" value="ACR_tran"/>
    <property type="match status" value="1"/>
</dbReference>
<dbReference type="InterPro" id="IPR001036">
    <property type="entry name" value="Acrflvin-R"/>
</dbReference>
<dbReference type="PRINTS" id="PR00702">
    <property type="entry name" value="ACRIFLAVINRP"/>
</dbReference>
<evidence type="ECO:0000313" key="2">
    <source>
        <dbReference type="EMBL" id="KPX30336.1"/>
    </source>
</evidence>
<keyword evidence="1" id="KW-0812">Transmembrane</keyword>
<organism evidence="2 3">
    <name type="scientific">Pseudomonas amygdali pv. eriobotryae</name>
    <dbReference type="NCBI Taxonomy" id="129137"/>
    <lineage>
        <taxon>Bacteria</taxon>
        <taxon>Pseudomonadati</taxon>
        <taxon>Pseudomonadota</taxon>
        <taxon>Gammaproteobacteria</taxon>
        <taxon>Pseudomonadales</taxon>
        <taxon>Pseudomonadaceae</taxon>
        <taxon>Pseudomonas</taxon>
        <taxon>Pseudomonas amygdali</taxon>
    </lineage>
</organism>
<name>A0A0P9Q9X5_PSEA0</name>
<gene>
    <name evidence="2" type="ORF">ALO70_05181</name>
</gene>
<dbReference type="GO" id="GO:0042910">
    <property type="term" value="F:xenobiotic transmembrane transporter activity"/>
    <property type="evidence" value="ECO:0007669"/>
    <property type="project" value="TreeGrafter"/>
</dbReference>
<dbReference type="PANTHER" id="PTHR32063:SF13">
    <property type="entry name" value="MULTIDRUG EFFLUX PUMP SUBUNIT ACRB-RELATED"/>
    <property type="match status" value="1"/>
</dbReference>
<proteinExistence type="predicted"/>
<feature type="transmembrane region" description="Helical" evidence="1">
    <location>
        <begin position="12"/>
        <end position="34"/>
    </location>
</feature>
<dbReference type="SUPFAM" id="SSF82693">
    <property type="entry name" value="Multidrug efflux transporter AcrB pore domain, PN1, PN2, PC1 and PC2 subdomains"/>
    <property type="match status" value="2"/>
</dbReference>
<dbReference type="AlphaFoldDB" id="A0A0P9Q9X5"/>
<keyword evidence="1" id="KW-0472">Membrane</keyword>
<evidence type="ECO:0000313" key="3">
    <source>
        <dbReference type="Proteomes" id="UP000050490"/>
    </source>
</evidence>
<keyword evidence="1" id="KW-1133">Transmembrane helix</keyword>
<dbReference type="Proteomes" id="UP000050490">
    <property type="component" value="Unassembled WGS sequence"/>
</dbReference>
<dbReference type="EMBL" id="LJQI01000183">
    <property type="protein sequence ID" value="KPX30336.1"/>
    <property type="molecule type" value="Genomic_DNA"/>
</dbReference>
<reference evidence="2 3" key="1">
    <citation type="submission" date="2015-09" db="EMBL/GenBank/DDBJ databases">
        <title>Genome announcement of multiple Pseudomonas syringae strains.</title>
        <authorList>
            <person name="Thakur S."/>
            <person name="Wang P.W."/>
            <person name="Gong Y."/>
            <person name="Weir B.S."/>
            <person name="Guttman D.S."/>
        </authorList>
    </citation>
    <scope>NUCLEOTIDE SEQUENCE [LARGE SCALE GENOMIC DNA]</scope>
    <source>
        <strain evidence="2 3">ICMP4455</strain>
    </source>
</reference>
<protein>
    <submittedName>
        <fullName evidence="2">Multidrug efflux transporter</fullName>
    </submittedName>
</protein>
<dbReference type="Gene3D" id="1.20.1640.10">
    <property type="entry name" value="Multidrug efflux transporter AcrB transmembrane domain"/>
    <property type="match status" value="1"/>
</dbReference>
<dbReference type="FunFam" id="3.30.70.1430:FF:000001">
    <property type="entry name" value="Efflux pump membrane transporter"/>
    <property type="match status" value="1"/>
</dbReference>
<comment type="caution">
    <text evidence="2">The sequence shown here is derived from an EMBL/GenBank/DDBJ whole genome shotgun (WGS) entry which is preliminary data.</text>
</comment>
<dbReference type="Gene3D" id="3.30.70.1320">
    <property type="entry name" value="Multidrug efflux transporter AcrB pore domain like"/>
    <property type="match status" value="1"/>
</dbReference>
<dbReference type="Gene3D" id="3.30.70.1430">
    <property type="entry name" value="Multidrug efflux transporter AcrB pore domain"/>
    <property type="match status" value="1"/>
</dbReference>
<sequence length="190" mass="20312">MNMARFFIDRPIFAWVIAICIMFAGGLSISQLPLEQYPNIAPPTVKISATYTGASAKTVEDSVTQVIEQQMKGLDRLTYMSASSSSAGSASINLTFAAGTDPDVAQMQVQNKLQQAESRLPQSVQSEGLTVTKGSSDFLMLVALASDNESVTGTQIGDYISSTLLDQLSRVDGVGDVQTLGSGYAMRIWL</sequence>